<proteinExistence type="inferred from homology"/>
<gene>
    <name evidence="7" type="ORF">B0T14DRAFT_420557</name>
</gene>
<dbReference type="InterPro" id="IPR016024">
    <property type="entry name" value="ARM-type_fold"/>
</dbReference>
<keyword evidence="3" id="KW-0813">Transport</keyword>
<dbReference type="SUPFAM" id="SSF48179">
    <property type="entry name" value="6-phosphogluconate dehydrogenase C-terminal domain-like"/>
    <property type="match status" value="1"/>
</dbReference>
<dbReference type="Pfam" id="PF02737">
    <property type="entry name" value="3HCDH_N"/>
    <property type="match status" value="1"/>
</dbReference>
<dbReference type="Pfam" id="PF03810">
    <property type="entry name" value="IBN_N"/>
    <property type="match status" value="1"/>
</dbReference>
<reference evidence="7" key="1">
    <citation type="submission" date="2023-06" db="EMBL/GenBank/DDBJ databases">
        <title>Genome-scale phylogeny and comparative genomics of the fungal order Sordariales.</title>
        <authorList>
            <consortium name="Lawrence Berkeley National Laboratory"/>
            <person name="Hensen N."/>
            <person name="Bonometti L."/>
            <person name="Westerberg I."/>
            <person name="Brannstrom I.O."/>
            <person name="Guillou S."/>
            <person name="Cros-Aarteil S."/>
            <person name="Calhoun S."/>
            <person name="Haridas S."/>
            <person name="Kuo A."/>
            <person name="Mondo S."/>
            <person name="Pangilinan J."/>
            <person name="Riley R."/>
            <person name="Labutti K."/>
            <person name="Andreopoulos B."/>
            <person name="Lipzen A."/>
            <person name="Chen C."/>
            <person name="Yanf M."/>
            <person name="Daum C."/>
            <person name="Ng V."/>
            <person name="Clum A."/>
            <person name="Steindorff A."/>
            <person name="Ohm R."/>
            <person name="Martin F."/>
            <person name="Silar P."/>
            <person name="Natvig D."/>
            <person name="Lalanne C."/>
            <person name="Gautier V."/>
            <person name="Ament-Velasquez S.L."/>
            <person name="Kruys A."/>
            <person name="Hutchinson M.I."/>
            <person name="Powell A.J."/>
            <person name="Barry K."/>
            <person name="Miller A.N."/>
            <person name="Grigoriev I.V."/>
            <person name="Debuchy R."/>
            <person name="Gladieux P."/>
            <person name="Thoren M.H."/>
            <person name="Johannesson H."/>
        </authorList>
    </citation>
    <scope>NUCLEOTIDE SEQUENCE</scope>
    <source>
        <strain evidence="7">CBS 606.72</strain>
    </source>
</reference>
<protein>
    <submittedName>
        <fullName evidence="7">Armadillo-type protein</fullName>
    </submittedName>
</protein>
<dbReference type="InterPro" id="IPR058669">
    <property type="entry name" value="TPR_IPO7/11-like"/>
</dbReference>
<dbReference type="SUPFAM" id="SSF51735">
    <property type="entry name" value="NAD(P)-binding Rossmann-fold domains"/>
    <property type="match status" value="1"/>
</dbReference>
<dbReference type="Gene3D" id="1.10.1040.10">
    <property type="entry name" value="N-(1-d-carboxylethyl)-l-norvaline Dehydrogenase, domain 2"/>
    <property type="match status" value="1"/>
</dbReference>
<dbReference type="PANTHER" id="PTHR10997">
    <property type="entry name" value="IMPORTIN-7, 8, 11"/>
    <property type="match status" value="1"/>
</dbReference>
<comment type="similarity">
    <text evidence="2">Belongs to the importin beta family.</text>
</comment>
<dbReference type="Gene3D" id="3.40.50.720">
    <property type="entry name" value="NAD(P)-binding Rossmann-like Domain"/>
    <property type="match status" value="1"/>
</dbReference>
<dbReference type="SUPFAM" id="SSF101898">
    <property type="entry name" value="NHL repeat"/>
    <property type="match status" value="1"/>
</dbReference>
<dbReference type="GO" id="GO:0006606">
    <property type="term" value="P:protein import into nucleus"/>
    <property type="evidence" value="ECO:0007669"/>
    <property type="project" value="TreeGrafter"/>
</dbReference>
<keyword evidence="8" id="KW-1185">Reference proteome</keyword>
<evidence type="ECO:0000256" key="1">
    <source>
        <dbReference type="ARBA" id="ARBA00004123"/>
    </source>
</evidence>
<dbReference type="GO" id="GO:0031267">
    <property type="term" value="F:small GTPase binding"/>
    <property type="evidence" value="ECO:0007669"/>
    <property type="project" value="InterPro"/>
</dbReference>
<keyword evidence="5" id="KW-0539">Nucleus</keyword>
<dbReference type="SMART" id="SM00135">
    <property type="entry name" value="LY"/>
    <property type="match status" value="5"/>
</dbReference>
<dbReference type="Pfam" id="PF00725">
    <property type="entry name" value="3HCDH"/>
    <property type="match status" value="1"/>
</dbReference>
<keyword evidence="4" id="KW-0560">Oxidoreductase</keyword>
<dbReference type="InterPro" id="IPR000033">
    <property type="entry name" value="LDLR_classB_rpt"/>
</dbReference>
<dbReference type="Gene3D" id="1.25.10.10">
    <property type="entry name" value="Leucine-rich Repeat Variant"/>
    <property type="match status" value="1"/>
</dbReference>
<evidence type="ECO:0000256" key="3">
    <source>
        <dbReference type="ARBA" id="ARBA00022448"/>
    </source>
</evidence>
<evidence type="ECO:0000313" key="8">
    <source>
        <dbReference type="Proteomes" id="UP001175000"/>
    </source>
</evidence>
<evidence type="ECO:0000313" key="7">
    <source>
        <dbReference type="EMBL" id="KAK0631722.1"/>
    </source>
</evidence>
<dbReference type="InterPro" id="IPR011989">
    <property type="entry name" value="ARM-like"/>
</dbReference>
<dbReference type="InterPro" id="IPR036291">
    <property type="entry name" value="NAD(P)-bd_dom_sf"/>
</dbReference>
<comment type="caution">
    <text evidence="7">The sequence shown here is derived from an EMBL/GenBank/DDBJ whole genome shotgun (WGS) entry which is preliminary data.</text>
</comment>
<accession>A0AA39XE48</accession>
<dbReference type="InterPro" id="IPR006108">
    <property type="entry name" value="3HC_DH_C"/>
</dbReference>
<name>A0AA39XE48_9PEZI</name>
<dbReference type="GO" id="GO:0006631">
    <property type="term" value="P:fatty acid metabolic process"/>
    <property type="evidence" value="ECO:0007669"/>
    <property type="project" value="InterPro"/>
</dbReference>
<dbReference type="InterPro" id="IPR001494">
    <property type="entry name" value="Importin-beta_N"/>
</dbReference>
<dbReference type="InterPro" id="IPR006176">
    <property type="entry name" value="3-OHacyl-CoA_DH_NAD-bd"/>
</dbReference>
<organism evidence="7 8">
    <name type="scientific">Immersiella caudata</name>
    <dbReference type="NCBI Taxonomy" id="314043"/>
    <lineage>
        <taxon>Eukaryota</taxon>
        <taxon>Fungi</taxon>
        <taxon>Dikarya</taxon>
        <taxon>Ascomycota</taxon>
        <taxon>Pezizomycotina</taxon>
        <taxon>Sordariomycetes</taxon>
        <taxon>Sordariomycetidae</taxon>
        <taxon>Sordariales</taxon>
        <taxon>Lasiosphaeriaceae</taxon>
        <taxon>Immersiella</taxon>
    </lineage>
</organism>
<dbReference type="SMART" id="SM00913">
    <property type="entry name" value="IBN_N"/>
    <property type="match status" value="1"/>
</dbReference>
<dbReference type="PROSITE" id="PS51120">
    <property type="entry name" value="LDLRB"/>
    <property type="match status" value="1"/>
</dbReference>
<feature type="domain" description="Importin N-terminal" evidence="6">
    <location>
        <begin position="648"/>
        <end position="720"/>
    </location>
</feature>
<comment type="subcellular location">
    <subcellularLocation>
        <location evidence="1">Nucleus</location>
    </subcellularLocation>
</comment>
<evidence type="ECO:0000256" key="2">
    <source>
        <dbReference type="ARBA" id="ARBA00007991"/>
    </source>
</evidence>
<dbReference type="InterPro" id="IPR013328">
    <property type="entry name" value="6PGD_dom2"/>
</dbReference>
<dbReference type="PROSITE" id="PS50166">
    <property type="entry name" value="IMPORTIN_B_NT"/>
    <property type="match status" value="1"/>
</dbReference>
<dbReference type="Pfam" id="PF25758">
    <property type="entry name" value="TPR_IPO11"/>
    <property type="match status" value="1"/>
</dbReference>
<dbReference type="InterPro" id="IPR011042">
    <property type="entry name" value="6-blade_b-propeller_TolB-like"/>
</dbReference>
<dbReference type="Gene3D" id="2.120.10.30">
    <property type="entry name" value="TolB, C-terminal domain"/>
    <property type="match status" value="2"/>
</dbReference>
<dbReference type="SUPFAM" id="SSF48371">
    <property type="entry name" value="ARM repeat"/>
    <property type="match status" value="1"/>
</dbReference>
<evidence type="ECO:0000256" key="4">
    <source>
        <dbReference type="ARBA" id="ARBA00023002"/>
    </source>
</evidence>
<dbReference type="Proteomes" id="UP001175000">
    <property type="component" value="Unassembled WGS sequence"/>
</dbReference>
<sequence>MAPWKLPSIADRPVCILGAGVLGRRIGACWASAGYRVHIHDPDASQTAGALEYIKRELWRYKPTVSPEDISVETFKDLKLAVKDAWLVIECVPEKLELKIAVFTELERLARPDAILASNSSSYKSREMTTKVRSETAQRMLNTHYIIPPKIRLVEMMTSGSTHEDIFPFLEKQFRSSGMLPLKVQRESTGFVVNRVWAAVKRECLMVLSEGVASPAELDMAWTGMFIQNGDPPCAMMDSVGLDTVSLIEKHYIEERNLPDTGVIGFLQKYIDQGKLGAKSSKGGLYPPGHTTKTTGHKTTSYENLQAPSLYILDLGLANEPSEVYKRGRILVGSADGKSPLRTVVDHQPMPDGIALNPAAGKIFWTNMGVPNINDGSIMSSNLDGSDIKVIIPSGVVHTPKQLAVDQQNQKLYFSDREGMRVFRCNSDGSQLETLIQTGDWKKGFTEKTLWCVGVAVAPREGKFYWTQKGPSKGSQGKILRASINMPPGADATTRQDIECLYSGLPEPIDLEIDEEGRAMYWTDRGELPLGNSLNRVSLDEAGQYGNRQILARNLHEAIGLALDKKNRHIYATGLGGTVYRFNMDGSDRKKFYEDQGAFAGIALCTVTRGMSFAIEVPGEATPLSLFELGKALEAAAISTDNARRQSAGQQLQAWESHPEYYVALQTAFLDKSLRHEIRFLAIILLKNGIDKYWRPTAKHAVKPPGKQLIRSRLLQGSVEEEENSLCLHNALVTAKIVRIDYPNEWPDALQTIIGVTRASKDGNPVHLSGALLVLLRVVKELSTARLRKSQTALQAVTPELVQLLGEIYTEKTAYWQQYFTKGQGDEDDADYAMQNSLTALKILRRLVTVGYEQPHLDGMVQGFWSVSQNQFDQFLAGVGQESWIPVPFQDLVGKHLIQFTKLHIDMCTEHPASFTALPNSIPLTRAYWNLVKEFSEVFEKSGGIQQVSEKTPGGNPKHEGPLSEKLALKGLLLLRGCVQIAYQPAQTFKYRSPEAKNAEKEAINTIKTQLFTNDLLLDIVQVIISKLFIFRKSDLETWEEDPETWESNERNEGGAYEWAVRPCAERLLIDLLTHYKELGKPLLMYCDLATKVDMDIVTKEAAYCALGCAASIVHESFDFDRFLNATLVKDTQIQDSMAKLLRRRISILLSQWIPIKIPKSSRPVVYEIYRHLLKPEDVHNDEVVRITAARQFKWIADDFEFIAEDFMPFAADYFNLLVNLLNEVDSDETKLAILETIRVIVGRMGPLMSQFGDAIMVVLPSLWESVGSEEYMMKQAILSIMSTLIMALRADSLRYQATIIPLLREAMNPDSPLHLHLIEESVELWKSILSQCSPPLLPELTQLVELVLPLLEYDSYIANQCLEITKSYIVLAPGDMLSDRLRRPAVAALTKTLDVNSREQNRLGADCLELIIRIAEEMGGVQGVSIVVQDMVEIGLLGTLLERLHSAWEAGQTTGPNRKPSKINSLKETDYFVLLARIALADPTLFATMLTGIGGSFEQVWPWLSTQWFANFDCMAEAEKKKLSCLALTRICELPSPAQELVLARLQDYLSMWTSVVTDLLVDGAVGSDTLIWEKRSYEVDLFEGETPLEKEEYRYTEKDPVHNVVTYDFVRARLQDLVQRTGGEQAFEANWAVNVDKEVLLGFQKLSEPQPRDQMGS</sequence>
<dbReference type="EMBL" id="JAULSU010000001">
    <property type="protein sequence ID" value="KAK0631722.1"/>
    <property type="molecule type" value="Genomic_DNA"/>
</dbReference>
<dbReference type="GO" id="GO:0005829">
    <property type="term" value="C:cytosol"/>
    <property type="evidence" value="ECO:0007669"/>
    <property type="project" value="TreeGrafter"/>
</dbReference>
<evidence type="ECO:0000256" key="5">
    <source>
        <dbReference type="ARBA" id="ARBA00023242"/>
    </source>
</evidence>
<dbReference type="FunFam" id="1.25.10.10:FF:000362">
    <property type="entry name" value="Importin 11, putative"/>
    <property type="match status" value="1"/>
</dbReference>
<dbReference type="InterPro" id="IPR008927">
    <property type="entry name" value="6-PGluconate_DH-like_C_sf"/>
</dbReference>
<dbReference type="GO" id="GO:0016616">
    <property type="term" value="F:oxidoreductase activity, acting on the CH-OH group of donors, NAD or NADP as acceptor"/>
    <property type="evidence" value="ECO:0007669"/>
    <property type="project" value="InterPro"/>
</dbReference>
<evidence type="ECO:0000259" key="6">
    <source>
        <dbReference type="PROSITE" id="PS50166"/>
    </source>
</evidence>
<dbReference type="GO" id="GO:0005635">
    <property type="term" value="C:nuclear envelope"/>
    <property type="evidence" value="ECO:0007669"/>
    <property type="project" value="TreeGrafter"/>
</dbReference>
<dbReference type="PANTHER" id="PTHR10997:SF7">
    <property type="entry name" value="IMPORTIN-11"/>
    <property type="match status" value="1"/>
</dbReference>
<dbReference type="GO" id="GO:0070403">
    <property type="term" value="F:NAD+ binding"/>
    <property type="evidence" value="ECO:0007669"/>
    <property type="project" value="InterPro"/>
</dbReference>